<dbReference type="KEGG" id="drm:Dred_2119"/>
<dbReference type="eggNOG" id="COG1430">
    <property type="taxonomic scope" value="Bacteria"/>
</dbReference>
<dbReference type="Pfam" id="PF02643">
    <property type="entry name" value="DUF192"/>
    <property type="match status" value="1"/>
</dbReference>
<dbReference type="EMBL" id="CP000612">
    <property type="protein sequence ID" value="ABO50636.1"/>
    <property type="molecule type" value="Genomic_DNA"/>
</dbReference>
<dbReference type="HOGENOM" id="CLU_097039_4_0_9"/>
<dbReference type="Gene3D" id="2.60.120.1140">
    <property type="entry name" value="Protein of unknown function DUF192"/>
    <property type="match status" value="1"/>
</dbReference>
<evidence type="ECO:0000313" key="1">
    <source>
        <dbReference type="EMBL" id="ABO50636.1"/>
    </source>
</evidence>
<organism evidence="1 2">
    <name type="scientific">Desulforamulus reducens (strain ATCC BAA-1160 / DSM 100696 / MI-1)</name>
    <name type="common">Desulfotomaculum reducens</name>
    <dbReference type="NCBI Taxonomy" id="349161"/>
    <lineage>
        <taxon>Bacteria</taxon>
        <taxon>Bacillati</taxon>
        <taxon>Bacillota</taxon>
        <taxon>Clostridia</taxon>
        <taxon>Eubacteriales</taxon>
        <taxon>Peptococcaceae</taxon>
        <taxon>Desulforamulus</taxon>
    </lineage>
</organism>
<dbReference type="STRING" id="349161.Dred_2119"/>
<dbReference type="PANTHER" id="PTHR37953:SF1">
    <property type="entry name" value="UPF0127 PROTEIN MJ1496"/>
    <property type="match status" value="1"/>
</dbReference>
<keyword evidence="2" id="KW-1185">Reference proteome</keyword>
<evidence type="ECO:0000313" key="2">
    <source>
        <dbReference type="Proteomes" id="UP000001556"/>
    </source>
</evidence>
<dbReference type="AlphaFoldDB" id="A4J6D3"/>
<evidence type="ECO:0008006" key="3">
    <source>
        <dbReference type="Google" id="ProtNLM"/>
    </source>
</evidence>
<dbReference type="InterPro" id="IPR038695">
    <property type="entry name" value="Saro_0823-like_sf"/>
</dbReference>
<name>A4J6D3_DESRM</name>
<protein>
    <recommendedName>
        <fullName evidence="3">DUF192 domain-containing protein</fullName>
    </recommendedName>
</protein>
<accession>A4J6D3</accession>
<gene>
    <name evidence="1" type="ordered locus">Dred_2119</name>
</gene>
<dbReference type="RefSeq" id="WP_011878442.1">
    <property type="nucleotide sequence ID" value="NC_009253.1"/>
</dbReference>
<dbReference type="PANTHER" id="PTHR37953">
    <property type="entry name" value="UPF0127 PROTEIN MJ1496"/>
    <property type="match status" value="1"/>
</dbReference>
<proteinExistence type="predicted"/>
<dbReference type="OrthoDB" id="9813379at2"/>
<dbReference type="Proteomes" id="UP000001556">
    <property type="component" value="Chromosome"/>
</dbReference>
<reference evidence="1 2" key="1">
    <citation type="submission" date="2007-03" db="EMBL/GenBank/DDBJ databases">
        <title>Complete sequence of Desulfotomaculum reducens MI-1.</title>
        <authorList>
            <consortium name="US DOE Joint Genome Institute"/>
            <person name="Copeland A."/>
            <person name="Lucas S."/>
            <person name="Lapidus A."/>
            <person name="Barry K."/>
            <person name="Detter J.C."/>
            <person name="Glavina del Rio T."/>
            <person name="Hammon N."/>
            <person name="Israni S."/>
            <person name="Dalin E."/>
            <person name="Tice H."/>
            <person name="Pitluck S."/>
            <person name="Sims D."/>
            <person name="Brettin T."/>
            <person name="Bruce D."/>
            <person name="Han C."/>
            <person name="Tapia R."/>
            <person name="Schmutz J."/>
            <person name="Larimer F."/>
            <person name="Land M."/>
            <person name="Hauser L."/>
            <person name="Kyrpides N."/>
            <person name="Kim E."/>
            <person name="Tebo B.M."/>
            <person name="Richardson P."/>
        </authorList>
    </citation>
    <scope>NUCLEOTIDE SEQUENCE [LARGE SCALE GENOMIC DNA]</scope>
    <source>
        <strain evidence="1 2">MI-1</strain>
    </source>
</reference>
<sequence length="114" mass="12828">MQLINQSTGRLVASQVGLAKTFWQRLKGLLGKKELPPGHGLAITPCYSIHTCFMRFPIDVVFLNKHGKVLHLIEHMTPWHFSPIIWNAVTVIELPFGSLQSSLLKPGDVLIFQK</sequence>
<dbReference type="InterPro" id="IPR003795">
    <property type="entry name" value="DUF192"/>
</dbReference>